<evidence type="ECO:0000313" key="2">
    <source>
        <dbReference type="EnsemblPlants" id="Bo4g021720.1"/>
    </source>
</evidence>
<protein>
    <recommendedName>
        <fullName evidence="1">DUF1985 domain-containing protein</fullName>
    </recommendedName>
</protein>
<dbReference type="PANTHER" id="PTHR48449:SF1">
    <property type="entry name" value="DUF1985 DOMAIN-CONTAINING PROTEIN"/>
    <property type="match status" value="1"/>
</dbReference>
<dbReference type="Proteomes" id="UP000032141">
    <property type="component" value="Chromosome C4"/>
</dbReference>
<proteinExistence type="predicted"/>
<dbReference type="InterPro" id="IPR015410">
    <property type="entry name" value="DUF1985"/>
</dbReference>
<dbReference type="HOGENOM" id="CLU_017415_6_0_1"/>
<evidence type="ECO:0000313" key="3">
    <source>
        <dbReference type="Proteomes" id="UP000032141"/>
    </source>
</evidence>
<organism evidence="2 3">
    <name type="scientific">Brassica oleracea var. oleracea</name>
    <dbReference type="NCBI Taxonomy" id="109376"/>
    <lineage>
        <taxon>Eukaryota</taxon>
        <taxon>Viridiplantae</taxon>
        <taxon>Streptophyta</taxon>
        <taxon>Embryophyta</taxon>
        <taxon>Tracheophyta</taxon>
        <taxon>Spermatophyta</taxon>
        <taxon>Magnoliopsida</taxon>
        <taxon>eudicotyledons</taxon>
        <taxon>Gunneridae</taxon>
        <taxon>Pentapetalae</taxon>
        <taxon>rosids</taxon>
        <taxon>malvids</taxon>
        <taxon>Brassicales</taxon>
        <taxon>Brassicaceae</taxon>
        <taxon>Brassiceae</taxon>
        <taxon>Brassica</taxon>
    </lineage>
</organism>
<name>A0A0D3BPU2_BRAOL</name>
<dbReference type="EnsemblPlants" id="Bo4g021720.1">
    <property type="protein sequence ID" value="Bo4g021720.1"/>
    <property type="gene ID" value="Bo4g021720"/>
</dbReference>
<sequence length="270" mass="31524">MAHQFPKRILQEGAETQIDTINNTCRRTLLEAVKVALNDEYEEVLKDPVFGPLLAIIENKLIYSGKIIHSFMCKQLRVSKLHVLWFLFAKRPLRFSMQEFYDVTGLKYKEEPDVDFINWKNDKGFWSNALKTIRRTATCWMDSHMRFRYGLWKQFQTLVLCLESHFDKGEVLAFISSTGDFDVIDNTDFVREDEKKDERVGRIDEDVTETHVEEPADVAEEPTVAAKRGKRKLIDLGVESRKKQLLYPILLDHIFSYRALESHIGCICDL</sequence>
<keyword evidence="3" id="KW-1185">Reference proteome</keyword>
<reference evidence="2" key="2">
    <citation type="submission" date="2015-03" db="UniProtKB">
        <authorList>
            <consortium name="EnsemblPlants"/>
        </authorList>
    </citation>
    <scope>IDENTIFICATION</scope>
</reference>
<dbReference type="Gramene" id="Bo4g021720.1">
    <property type="protein sequence ID" value="Bo4g021720.1"/>
    <property type="gene ID" value="Bo4g021720"/>
</dbReference>
<feature type="domain" description="DUF1985" evidence="1">
    <location>
        <begin position="72"/>
        <end position="127"/>
    </location>
</feature>
<dbReference type="Pfam" id="PF09331">
    <property type="entry name" value="DUF1985"/>
    <property type="match status" value="1"/>
</dbReference>
<reference evidence="2 3" key="1">
    <citation type="journal article" date="2014" name="Genome Biol.">
        <title>Transcriptome and methylome profiling reveals relics of genome dominance in the mesopolyploid Brassica oleracea.</title>
        <authorList>
            <person name="Parkin I.A."/>
            <person name="Koh C."/>
            <person name="Tang H."/>
            <person name="Robinson S.J."/>
            <person name="Kagale S."/>
            <person name="Clarke W.E."/>
            <person name="Town C.D."/>
            <person name="Nixon J."/>
            <person name="Krishnakumar V."/>
            <person name="Bidwell S.L."/>
            <person name="Denoeud F."/>
            <person name="Belcram H."/>
            <person name="Links M.G."/>
            <person name="Just J."/>
            <person name="Clarke C."/>
            <person name="Bender T."/>
            <person name="Huebert T."/>
            <person name="Mason A.S."/>
            <person name="Pires J.C."/>
            <person name="Barker G."/>
            <person name="Moore J."/>
            <person name="Walley P.G."/>
            <person name="Manoli S."/>
            <person name="Batley J."/>
            <person name="Edwards D."/>
            <person name="Nelson M.N."/>
            <person name="Wang X."/>
            <person name="Paterson A.H."/>
            <person name="King G."/>
            <person name="Bancroft I."/>
            <person name="Chalhoub B."/>
            <person name="Sharpe A.G."/>
        </authorList>
    </citation>
    <scope>NUCLEOTIDE SEQUENCE</scope>
    <source>
        <strain evidence="2 3">cv. TO1000</strain>
    </source>
</reference>
<dbReference type="AlphaFoldDB" id="A0A0D3BPU2"/>
<accession>A0A0D3BPU2</accession>
<evidence type="ECO:0000259" key="1">
    <source>
        <dbReference type="Pfam" id="PF09331"/>
    </source>
</evidence>
<dbReference type="PANTHER" id="PTHR48449">
    <property type="entry name" value="DUF1985 DOMAIN-CONTAINING PROTEIN"/>
    <property type="match status" value="1"/>
</dbReference>